<reference evidence="10" key="1">
    <citation type="journal article" date="2016" name="Nat. Commun.">
        <title>The Gonium pectorale genome demonstrates co-option of cell cycle regulation during the evolution of multicellularity.</title>
        <authorList>
            <person name="Hanschen E.R."/>
            <person name="Marriage T.N."/>
            <person name="Ferris P.J."/>
            <person name="Hamaji T."/>
            <person name="Toyoda A."/>
            <person name="Fujiyama A."/>
            <person name="Neme R."/>
            <person name="Noguchi H."/>
            <person name="Minakuchi Y."/>
            <person name="Suzuki M."/>
            <person name="Kawai-Toyooka H."/>
            <person name="Smith D.R."/>
            <person name="Sparks H."/>
            <person name="Anderson J."/>
            <person name="Bakaric R."/>
            <person name="Luria V."/>
            <person name="Karger A."/>
            <person name="Kirschner M.W."/>
            <person name="Durand P.M."/>
            <person name="Michod R.E."/>
            <person name="Nozaki H."/>
            <person name="Olson B.J."/>
        </authorList>
    </citation>
    <scope>NUCLEOTIDE SEQUENCE [LARGE SCALE GENOMIC DNA]</scope>
    <source>
        <strain evidence="10">NIES-2863</strain>
    </source>
</reference>
<evidence type="ECO:0000256" key="4">
    <source>
        <dbReference type="ARBA" id="ARBA00022776"/>
    </source>
</evidence>
<evidence type="ECO:0000313" key="9">
    <source>
        <dbReference type="EMBL" id="KXZ44177.1"/>
    </source>
</evidence>
<dbReference type="STRING" id="33097.A0A150G2V0"/>
<dbReference type="Gene3D" id="1.25.40.10">
    <property type="entry name" value="Tetratricopeptide repeat domain"/>
    <property type="match status" value="1"/>
</dbReference>
<keyword evidence="5" id="KW-0159">Chromosome partition</keyword>
<dbReference type="GO" id="GO:0007059">
    <property type="term" value="P:chromosome segregation"/>
    <property type="evidence" value="ECO:0007669"/>
    <property type="project" value="UniProtKB-KW"/>
</dbReference>
<dbReference type="SUPFAM" id="SSF48452">
    <property type="entry name" value="TPR-like"/>
    <property type="match status" value="1"/>
</dbReference>
<keyword evidence="4" id="KW-0498">Mitosis</keyword>
<dbReference type="Pfam" id="PF10345">
    <property type="entry name" value="Cohesin_load"/>
    <property type="match status" value="1"/>
</dbReference>
<proteinExistence type="inferred from homology"/>
<evidence type="ECO:0008006" key="11">
    <source>
        <dbReference type="Google" id="ProtNLM"/>
    </source>
</evidence>
<comment type="similarity">
    <text evidence="2">Belongs to the SCC4/mau-2 family.</text>
</comment>
<dbReference type="InterPro" id="IPR019440">
    <property type="entry name" value="MAU2"/>
</dbReference>
<comment type="caution">
    <text evidence="9">The sequence shown here is derived from an EMBL/GenBank/DDBJ whole genome shotgun (WGS) entry which is preliminary data.</text>
</comment>
<evidence type="ECO:0000256" key="1">
    <source>
        <dbReference type="ARBA" id="ARBA00004123"/>
    </source>
</evidence>
<dbReference type="AlphaFoldDB" id="A0A150G2V0"/>
<gene>
    <name evidence="9" type="ORF">GPECTOR_71g538</name>
</gene>
<dbReference type="GO" id="GO:0051301">
    <property type="term" value="P:cell division"/>
    <property type="evidence" value="ECO:0007669"/>
    <property type="project" value="UniProtKB-KW"/>
</dbReference>
<evidence type="ECO:0000256" key="8">
    <source>
        <dbReference type="SAM" id="MobiDB-lite"/>
    </source>
</evidence>
<dbReference type="GO" id="GO:0007064">
    <property type="term" value="P:mitotic sister chromatid cohesion"/>
    <property type="evidence" value="ECO:0007669"/>
    <property type="project" value="InterPro"/>
</dbReference>
<comment type="subcellular location">
    <subcellularLocation>
        <location evidence="1">Nucleus</location>
    </subcellularLocation>
</comment>
<evidence type="ECO:0000256" key="3">
    <source>
        <dbReference type="ARBA" id="ARBA00022618"/>
    </source>
</evidence>
<dbReference type="GO" id="GO:0005634">
    <property type="term" value="C:nucleus"/>
    <property type="evidence" value="ECO:0007669"/>
    <property type="project" value="UniProtKB-SubCell"/>
</dbReference>
<evidence type="ECO:0000256" key="2">
    <source>
        <dbReference type="ARBA" id="ARBA00008585"/>
    </source>
</evidence>
<evidence type="ECO:0000313" key="10">
    <source>
        <dbReference type="Proteomes" id="UP000075714"/>
    </source>
</evidence>
<name>A0A150G2V0_GONPE</name>
<keyword evidence="7" id="KW-0131">Cell cycle</keyword>
<dbReference type="PANTHER" id="PTHR21394">
    <property type="entry name" value="MAU2 CHROMATID COHESION FACTOR HOMOLOG"/>
    <property type="match status" value="1"/>
</dbReference>
<sequence length="605" mass="63469">MLARGLIGNYCLKYEVQDQLATCYQYLGEEGLELEAFTSVAELWTSAKGSSEWPAVATWVCRLAQRTAALHARCQRHQDADHAAAAGLSFAEAHGLQQQRVSFLLLSLQLALARWDHDAADRHQAALAALIADPAAMRAATASSGGSREGDDAGAPALDAAVLHMLRLGKVAELTKGGQQPQQHARQPQEAEQAPPEADDPDGHLPPVLAQLDSLLTQVAEAQEQLTATSPPYALRGLPTLEPLLCLLFAHALRVDCTKPKLTERYLQRGLRSVTALLEAAGVAPDAHEDALALQTAQAAQAALQLQQLLLVCRAQIMISRAELRAAREEVLGCQQLQERFPGLLRPLRPGVHLLAGQYCVAVGETAAAAAHFKVANAHASNRCAAAVSAMLEAEAHLAAAAAGPAVQGQAQGQDTPQQQQQLADAVALAVAALGSFYSDAIAGGGASAPNGGGRAAPLGYFEDAVCLMASASCLAQQGQLMQANQMLSRALKTAHRRVGHTQLVCCILQELAPTFLAQGDAHSALEAIHSANGFSRSTGDLWAEAKGKRHLAAVLTQQGENDKAASAAASAARRESRIREAAAEALADSGRHGYAAGWGLQTVG</sequence>
<dbReference type="InterPro" id="IPR011990">
    <property type="entry name" value="TPR-like_helical_dom_sf"/>
</dbReference>
<evidence type="ECO:0000256" key="6">
    <source>
        <dbReference type="ARBA" id="ARBA00023242"/>
    </source>
</evidence>
<keyword evidence="10" id="KW-1185">Reference proteome</keyword>
<protein>
    <recommendedName>
        <fullName evidence="11">Anaphase-promoting complex subunit 5</fullName>
    </recommendedName>
</protein>
<feature type="region of interest" description="Disordered" evidence="8">
    <location>
        <begin position="175"/>
        <end position="208"/>
    </location>
</feature>
<dbReference type="EMBL" id="LSYV01000072">
    <property type="protein sequence ID" value="KXZ44177.1"/>
    <property type="molecule type" value="Genomic_DNA"/>
</dbReference>
<organism evidence="9 10">
    <name type="scientific">Gonium pectorale</name>
    <name type="common">Green alga</name>
    <dbReference type="NCBI Taxonomy" id="33097"/>
    <lineage>
        <taxon>Eukaryota</taxon>
        <taxon>Viridiplantae</taxon>
        <taxon>Chlorophyta</taxon>
        <taxon>core chlorophytes</taxon>
        <taxon>Chlorophyceae</taxon>
        <taxon>CS clade</taxon>
        <taxon>Chlamydomonadales</taxon>
        <taxon>Volvocaceae</taxon>
        <taxon>Gonium</taxon>
    </lineage>
</organism>
<dbReference type="OrthoDB" id="538180at2759"/>
<evidence type="ECO:0000256" key="7">
    <source>
        <dbReference type="ARBA" id="ARBA00023306"/>
    </source>
</evidence>
<feature type="compositionally biased region" description="Low complexity" evidence="8">
    <location>
        <begin position="179"/>
        <end position="196"/>
    </location>
</feature>
<evidence type="ECO:0000256" key="5">
    <source>
        <dbReference type="ARBA" id="ARBA00022829"/>
    </source>
</evidence>
<keyword evidence="6" id="KW-0539">Nucleus</keyword>
<dbReference type="Proteomes" id="UP000075714">
    <property type="component" value="Unassembled WGS sequence"/>
</dbReference>
<accession>A0A150G2V0</accession>
<keyword evidence="3" id="KW-0132">Cell division</keyword>